<evidence type="ECO:0000256" key="1">
    <source>
        <dbReference type="SAM" id="MobiDB-lite"/>
    </source>
</evidence>
<dbReference type="STRING" id="431595.K3WK75"/>
<dbReference type="InParanoid" id="K3WK75"/>
<reference evidence="3" key="1">
    <citation type="journal article" date="2010" name="Genome Biol.">
        <title>Genome sequence of the necrotrophic plant pathogen Pythium ultimum reveals original pathogenicity mechanisms and effector repertoire.</title>
        <authorList>
            <person name="Levesque C.A."/>
            <person name="Brouwer H."/>
            <person name="Cano L."/>
            <person name="Hamilton J.P."/>
            <person name="Holt C."/>
            <person name="Huitema E."/>
            <person name="Raffaele S."/>
            <person name="Robideau G.P."/>
            <person name="Thines M."/>
            <person name="Win J."/>
            <person name="Zerillo M.M."/>
            <person name="Beakes G.W."/>
            <person name="Boore J.L."/>
            <person name="Busam D."/>
            <person name="Dumas B."/>
            <person name="Ferriera S."/>
            <person name="Fuerstenberg S.I."/>
            <person name="Gachon C.M."/>
            <person name="Gaulin E."/>
            <person name="Govers F."/>
            <person name="Grenville-Briggs L."/>
            <person name="Horner N."/>
            <person name="Hostetler J."/>
            <person name="Jiang R.H."/>
            <person name="Johnson J."/>
            <person name="Krajaejun T."/>
            <person name="Lin H."/>
            <person name="Meijer H.J."/>
            <person name="Moore B."/>
            <person name="Morris P."/>
            <person name="Phuntmart V."/>
            <person name="Puiu D."/>
            <person name="Shetty J."/>
            <person name="Stajich J.E."/>
            <person name="Tripathy S."/>
            <person name="Wawra S."/>
            <person name="van West P."/>
            <person name="Whitty B.R."/>
            <person name="Coutinho P.M."/>
            <person name="Henrissat B."/>
            <person name="Martin F."/>
            <person name="Thomas P.D."/>
            <person name="Tyler B.M."/>
            <person name="De Vries R.P."/>
            <person name="Kamoun S."/>
            <person name="Yandell M."/>
            <person name="Tisserat N."/>
            <person name="Buell C.R."/>
        </authorList>
    </citation>
    <scope>NUCLEOTIDE SEQUENCE</scope>
    <source>
        <strain evidence="3">DAOM:BR144</strain>
    </source>
</reference>
<feature type="compositionally biased region" description="Acidic residues" evidence="1">
    <location>
        <begin position="528"/>
        <end position="538"/>
    </location>
</feature>
<organism evidence="2 3">
    <name type="scientific">Globisporangium ultimum (strain ATCC 200006 / CBS 805.95 / DAOM BR144)</name>
    <name type="common">Pythium ultimum</name>
    <dbReference type="NCBI Taxonomy" id="431595"/>
    <lineage>
        <taxon>Eukaryota</taxon>
        <taxon>Sar</taxon>
        <taxon>Stramenopiles</taxon>
        <taxon>Oomycota</taxon>
        <taxon>Peronosporomycetes</taxon>
        <taxon>Pythiales</taxon>
        <taxon>Pythiaceae</taxon>
        <taxon>Globisporangium</taxon>
    </lineage>
</organism>
<feature type="region of interest" description="Disordered" evidence="1">
    <location>
        <begin position="657"/>
        <end position="681"/>
    </location>
</feature>
<reference evidence="3" key="2">
    <citation type="submission" date="2010-04" db="EMBL/GenBank/DDBJ databases">
        <authorList>
            <person name="Buell R."/>
            <person name="Hamilton J."/>
            <person name="Hostetler J."/>
        </authorList>
    </citation>
    <scope>NUCLEOTIDE SEQUENCE [LARGE SCALE GENOMIC DNA]</scope>
    <source>
        <strain evidence="3">DAOM:BR144</strain>
    </source>
</reference>
<feature type="region of interest" description="Disordered" evidence="1">
    <location>
        <begin position="519"/>
        <end position="538"/>
    </location>
</feature>
<dbReference type="VEuPathDB" id="FungiDB:PYU1_G005356"/>
<dbReference type="EMBL" id="GL376633">
    <property type="status" value="NOT_ANNOTATED_CDS"/>
    <property type="molecule type" value="Genomic_DNA"/>
</dbReference>
<evidence type="ECO:0000313" key="3">
    <source>
        <dbReference type="Proteomes" id="UP000019132"/>
    </source>
</evidence>
<sequence length="681" mass="73778">MQAPDDTAAGPSQSVVAKPNDEYVSESESPAVNEDVSTASASDDCTETQVLDPPVCYVCHTPGPEYNSSNKFKGVPIVPVCSVECESVYLEAREVNLDAEPEPAEVKKETRKRTRRQAKKAKTGECSDEEDEEGDEEEQVDFSRCAACNRLNPQYMSTNLVKGVPSVPVCGVKCETKYLASKDKKPVAAAAASTPTKKVARRQSAAAAIEDEEGDEEEQVDFSRCAACNRLNPQYMSTNLVKGVPSVPVCGVKCETKYLASKDKKPVAAAAASTPTKKVARRQSAAAAIEDEEGDEEEQVDFSRCAACNRLNPQYMSTNLVKGVPSVPVCGVKCETKYLASKDKKPVAAAAASTPTKKVARRQSAAAAIEDEEGDEEEQVDFSRCAACNRLNPQYMSTNLVKGVPSVPVCGVKCETKYLASKGKAPLAVVLNLKKTQKHAVESGIADENDESAVVTEGDDEVEFVRCFMCSRVSPQYIPIDQVKKVPSVPVCSAVCEAKLLALKGKKAPAKSVTLSKQYDREATSAPVDDDPIAETDPSEPEHVVCYVCFMPDPEFDSSDRFPKKAPPVPVCSSVCEGVYLESRGLRKKVEKRKQDKIDGAEHSEDAMEEVKALDYKHCYMCSRANPAYVTTSELYASVPVCGAECETDYMKSKSNKKPRTEYSIESENENQVGIGPSHAL</sequence>
<feature type="region of interest" description="Disordered" evidence="1">
    <location>
        <begin position="1"/>
        <end position="46"/>
    </location>
</feature>
<feature type="region of interest" description="Disordered" evidence="1">
    <location>
        <begin position="101"/>
        <end position="139"/>
    </location>
</feature>
<keyword evidence="3" id="KW-1185">Reference proteome</keyword>
<dbReference type="HOGENOM" id="CLU_404142_0_0_1"/>
<name>K3WK75_GLOUD</name>
<protein>
    <submittedName>
        <fullName evidence="2">Uncharacterized protein</fullName>
    </submittedName>
</protein>
<feature type="compositionally biased region" description="Acidic residues" evidence="1">
    <location>
        <begin position="126"/>
        <end position="139"/>
    </location>
</feature>
<dbReference type="EnsemblProtists" id="PYU1_T005367">
    <property type="protein sequence ID" value="PYU1_T005367"/>
    <property type="gene ID" value="PYU1_G005356"/>
</dbReference>
<proteinExistence type="predicted"/>
<reference evidence="2" key="3">
    <citation type="submission" date="2015-02" db="UniProtKB">
        <authorList>
            <consortium name="EnsemblProtists"/>
        </authorList>
    </citation>
    <scope>IDENTIFICATION</scope>
    <source>
        <strain evidence="2">DAOM BR144</strain>
    </source>
</reference>
<feature type="compositionally biased region" description="Polar residues" evidence="1">
    <location>
        <begin position="26"/>
        <end position="46"/>
    </location>
</feature>
<dbReference type="Proteomes" id="UP000019132">
    <property type="component" value="Unassembled WGS sequence"/>
</dbReference>
<evidence type="ECO:0000313" key="2">
    <source>
        <dbReference type="EnsemblProtists" id="PYU1_T005367"/>
    </source>
</evidence>
<feature type="compositionally biased region" description="Basic residues" evidence="1">
    <location>
        <begin position="109"/>
        <end position="121"/>
    </location>
</feature>
<accession>K3WK75</accession>
<dbReference type="AlphaFoldDB" id="K3WK75"/>